<dbReference type="AlphaFoldDB" id="A0A1Y3MKD2"/>
<gene>
    <name evidence="2" type="ORF">BW425_02970</name>
</gene>
<evidence type="ECO:0000313" key="2">
    <source>
        <dbReference type="EMBL" id="OUM50889.1"/>
    </source>
</evidence>
<protein>
    <submittedName>
        <fullName evidence="2">CPBP family intramembrane metalloprotease</fullName>
    </submittedName>
</protein>
<dbReference type="GO" id="GO:0008237">
    <property type="term" value="F:metallopeptidase activity"/>
    <property type="evidence" value="ECO:0007669"/>
    <property type="project" value="UniProtKB-KW"/>
</dbReference>
<dbReference type="EMBL" id="MWPX01000001">
    <property type="protein sequence ID" value="OUM50889.1"/>
    <property type="molecule type" value="Genomic_DNA"/>
</dbReference>
<accession>A0A1Y3MKD2</accession>
<dbReference type="GO" id="GO:0004175">
    <property type="term" value="F:endopeptidase activity"/>
    <property type="evidence" value="ECO:0007669"/>
    <property type="project" value="UniProtKB-ARBA"/>
</dbReference>
<dbReference type="GO" id="GO:0006508">
    <property type="term" value="P:proteolysis"/>
    <property type="evidence" value="ECO:0007669"/>
    <property type="project" value="UniProtKB-KW"/>
</dbReference>
<proteinExistence type="predicted"/>
<dbReference type="Pfam" id="PF02517">
    <property type="entry name" value="Rce1-like"/>
    <property type="match status" value="1"/>
</dbReference>
<keyword evidence="2" id="KW-0482">Metalloprotease</keyword>
<keyword evidence="2" id="KW-0645">Protease</keyword>
<keyword evidence="2" id="KW-0378">Hydrolase</keyword>
<comment type="caution">
    <text evidence="2">The sequence shown here is derived from an EMBL/GenBank/DDBJ whole genome shotgun (WGS) entry which is preliminary data.</text>
</comment>
<reference evidence="2 3" key="1">
    <citation type="submission" date="2017-02" db="EMBL/GenBank/DDBJ databases">
        <title>Bacillus pseudomycoides isolate FSL K6-0042.</title>
        <authorList>
            <person name="Kovac J."/>
        </authorList>
    </citation>
    <scope>NUCLEOTIDE SEQUENCE [LARGE SCALE GENOMIC DNA]</scope>
    <source>
        <strain evidence="2 3">FSL K6-0042</strain>
    </source>
</reference>
<evidence type="ECO:0000259" key="1">
    <source>
        <dbReference type="Pfam" id="PF02517"/>
    </source>
</evidence>
<dbReference type="InterPro" id="IPR003675">
    <property type="entry name" value="Rce1/LyrA-like_dom"/>
</dbReference>
<sequence>MDPYITTSTTKRNILYTTYHVPVLFSIINGVLEECIWRGILLHQFTNQFDEKWAILLTSIGFGLQHYSLGFSWSVSTAFIIAGIFYGGIVVKSNSIIPAIIWHIILNILMVFSGLIL</sequence>
<dbReference type="PANTHER" id="PTHR36435:SF1">
    <property type="entry name" value="CAAX AMINO TERMINAL PROTEASE FAMILY PROTEIN"/>
    <property type="match status" value="1"/>
</dbReference>
<dbReference type="InterPro" id="IPR052710">
    <property type="entry name" value="CAAX_protease"/>
</dbReference>
<name>A0A1Y3MKD2_9BACI</name>
<dbReference type="Proteomes" id="UP000195321">
    <property type="component" value="Unassembled WGS sequence"/>
</dbReference>
<evidence type="ECO:0000313" key="3">
    <source>
        <dbReference type="Proteomes" id="UP000195321"/>
    </source>
</evidence>
<dbReference type="GO" id="GO:0080120">
    <property type="term" value="P:CAAX-box protein maturation"/>
    <property type="evidence" value="ECO:0007669"/>
    <property type="project" value="UniProtKB-ARBA"/>
</dbReference>
<feature type="domain" description="CAAX prenyl protease 2/Lysostaphin resistance protein A-like" evidence="1">
    <location>
        <begin position="23"/>
        <end position="108"/>
    </location>
</feature>
<dbReference type="PANTHER" id="PTHR36435">
    <property type="entry name" value="SLR1288 PROTEIN"/>
    <property type="match status" value="1"/>
</dbReference>
<dbReference type="RefSeq" id="WP_052331349.1">
    <property type="nucleotide sequence ID" value="NZ_CP189809.1"/>
</dbReference>
<organism evidence="2 3">
    <name type="scientific">Bacillus pseudomycoides</name>
    <dbReference type="NCBI Taxonomy" id="64104"/>
    <lineage>
        <taxon>Bacteria</taxon>
        <taxon>Bacillati</taxon>
        <taxon>Bacillota</taxon>
        <taxon>Bacilli</taxon>
        <taxon>Bacillales</taxon>
        <taxon>Bacillaceae</taxon>
        <taxon>Bacillus</taxon>
        <taxon>Bacillus cereus group</taxon>
    </lineage>
</organism>